<dbReference type="EMBL" id="BAABFR010000044">
    <property type="protein sequence ID" value="GAA4395582.1"/>
    <property type="molecule type" value="Genomic_DNA"/>
</dbReference>
<protein>
    <submittedName>
        <fullName evidence="1">Cyclase family protein</fullName>
    </submittedName>
</protein>
<comment type="caution">
    <text evidence="1">The sequence shown here is derived from an EMBL/GenBank/DDBJ whole genome shotgun (WGS) entry which is preliminary data.</text>
</comment>
<evidence type="ECO:0000313" key="1">
    <source>
        <dbReference type="EMBL" id="GAA4395582.1"/>
    </source>
</evidence>
<reference evidence="2" key="1">
    <citation type="journal article" date="2019" name="Int. J. Syst. Evol. Microbiol.">
        <title>The Global Catalogue of Microorganisms (GCM) 10K type strain sequencing project: providing services to taxonomists for standard genome sequencing and annotation.</title>
        <authorList>
            <consortium name="The Broad Institute Genomics Platform"/>
            <consortium name="The Broad Institute Genome Sequencing Center for Infectious Disease"/>
            <person name="Wu L."/>
            <person name="Ma J."/>
        </authorList>
    </citation>
    <scope>NUCLEOTIDE SEQUENCE [LARGE SCALE GENOMIC DNA]</scope>
    <source>
        <strain evidence="2">JCM 17688</strain>
    </source>
</reference>
<keyword evidence="2" id="KW-1185">Reference proteome</keyword>
<proteinExistence type="predicted"/>
<dbReference type="PANTHER" id="PTHR31118:SF12">
    <property type="entry name" value="CYCLASE-LIKE PROTEIN 2"/>
    <property type="match status" value="1"/>
</dbReference>
<sequence length="230" mass="25416">MFFDDIVDLGHELYTGMPCHAAEVTEFWSVDTFASTRRVSDGRRGLHNKMMLLSEHTGTHFDAPSHFDPDGESVEQVPLDRLVLPGHLLDVCHRGPHEPITVDDLLAAEAASERTIGPGTAVVLRTGQDVRWGTSDFFTERPHVPAETAQWLVDRGISLFCTDLIAIDDPQQWWEPTHTAFLCGGVPMVQQLNNLGRLVGREFLFVVLPLPMRGGTASPVRPVALLMAEG</sequence>
<organism evidence="1 2">
    <name type="scientific">Tsukamurella soli</name>
    <dbReference type="NCBI Taxonomy" id="644556"/>
    <lineage>
        <taxon>Bacteria</taxon>
        <taxon>Bacillati</taxon>
        <taxon>Actinomycetota</taxon>
        <taxon>Actinomycetes</taxon>
        <taxon>Mycobacteriales</taxon>
        <taxon>Tsukamurellaceae</taxon>
        <taxon>Tsukamurella</taxon>
    </lineage>
</organism>
<dbReference type="PANTHER" id="PTHR31118">
    <property type="entry name" value="CYCLASE-LIKE PROTEIN 2"/>
    <property type="match status" value="1"/>
</dbReference>
<dbReference type="SUPFAM" id="SSF102198">
    <property type="entry name" value="Putative cyclase"/>
    <property type="match status" value="1"/>
</dbReference>
<dbReference type="RefSeq" id="WP_344997122.1">
    <property type="nucleotide sequence ID" value="NZ_BAABFR010000044.1"/>
</dbReference>
<dbReference type="Proteomes" id="UP001500635">
    <property type="component" value="Unassembled WGS sequence"/>
</dbReference>
<dbReference type="Gene3D" id="3.50.30.50">
    <property type="entry name" value="Putative cyclase"/>
    <property type="match status" value="1"/>
</dbReference>
<dbReference type="InterPro" id="IPR037175">
    <property type="entry name" value="KFase_sf"/>
</dbReference>
<dbReference type="Pfam" id="PF04199">
    <property type="entry name" value="Cyclase"/>
    <property type="match status" value="1"/>
</dbReference>
<dbReference type="InterPro" id="IPR007325">
    <property type="entry name" value="KFase/CYL"/>
</dbReference>
<name>A0ABP8JSX1_9ACTN</name>
<accession>A0ABP8JSX1</accession>
<evidence type="ECO:0000313" key="2">
    <source>
        <dbReference type="Proteomes" id="UP001500635"/>
    </source>
</evidence>
<gene>
    <name evidence="1" type="ORF">GCM10023147_28960</name>
</gene>